<dbReference type="InterPro" id="IPR024752">
    <property type="entry name" value="Myb/SANT-like_dom"/>
</dbReference>
<organism evidence="2 3">
    <name type="scientific">Gossypium hirsutum</name>
    <name type="common">Upland cotton</name>
    <name type="synonym">Gossypium mexicanum</name>
    <dbReference type="NCBI Taxonomy" id="3635"/>
    <lineage>
        <taxon>Eukaryota</taxon>
        <taxon>Viridiplantae</taxon>
        <taxon>Streptophyta</taxon>
        <taxon>Embryophyta</taxon>
        <taxon>Tracheophyta</taxon>
        <taxon>Spermatophyta</taxon>
        <taxon>Magnoliopsida</taxon>
        <taxon>eudicotyledons</taxon>
        <taxon>Gunneridae</taxon>
        <taxon>Pentapetalae</taxon>
        <taxon>rosids</taxon>
        <taxon>malvids</taxon>
        <taxon>Malvales</taxon>
        <taxon>Malvaceae</taxon>
        <taxon>Malvoideae</taxon>
        <taxon>Gossypium</taxon>
    </lineage>
</organism>
<proteinExistence type="predicted"/>
<protein>
    <recommendedName>
        <fullName evidence="1">Myb/SANT-like domain-containing protein</fullName>
    </recommendedName>
</protein>
<keyword evidence="2" id="KW-1185">Reference proteome</keyword>
<feature type="domain" description="Myb/SANT-like" evidence="1">
    <location>
        <begin position="274"/>
        <end position="364"/>
    </location>
</feature>
<evidence type="ECO:0000313" key="2">
    <source>
        <dbReference type="Proteomes" id="UP000818029"/>
    </source>
</evidence>
<dbReference type="Proteomes" id="UP000818029">
    <property type="component" value="Chromosome D06"/>
</dbReference>
<sequence length="379" mass="43604">MSLIDPDTAYVSEFPEYPEIVHSHGLAVTSDDDELFIGQRFSCKEECVYAIKRYSMKISVDYKDIPTIRVSVLIAEMQARFQYRVSYRKAWVAKQMAMEQLYGDYDSSYNELQGWIAAMREYVPGTVIEWQTSPYYGLDEQLQLLLIISASSPLLLLLILLYPQHYCFVLLPTVFPNPISPPPFFFPNPKSRHQATSVLHRSTSGLPPVLHPVPVPENQGFVYSRIANKFVFKLYSSCCPSLYLSIRTRVGGLGRYFHKRMGKGNKEGTSKQFRWTKPMEHVFLEILAEEARKGNKPSNTFKSVSINRVADAISSRFQVQCDTKHVENHLRTVKNQWQIICKIRGESGFGWDDNMKMITCDRATYDATVMTATMKRLKR</sequence>
<gene>
    <name evidence="3" type="primary">LOC107888617</name>
</gene>
<reference evidence="2" key="1">
    <citation type="journal article" date="2020" name="Nat. Genet.">
        <title>Genomic diversifications of five Gossypium allopolyploid species and their impact on cotton improvement.</title>
        <authorList>
            <person name="Chen Z.J."/>
            <person name="Sreedasyam A."/>
            <person name="Ando A."/>
            <person name="Song Q."/>
            <person name="De Santiago L.M."/>
            <person name="Hulse-Kemp A.M."/>
            <person name="Ding M."/>
            <person name="Ye W."/>
            <person name="Kirkbride R.C."/>
            <person name="Jenkins J."/>
            <person name="Plott C."/>
            <person name="Lovell J."/>
            <person name="Lin Y.M."/>
            <person name="Vaughn R."/>
            <person name="Liu B."/>
            <person name="Simpson S."/>
            <person name="Scheffler B.E."/>
            <person name="Wen L."/>
            <person name="Saski C.A."/>
            <person name="Grover C.E."/>
            <person name="Hu G."/>
            <person name="Conover J.L."/>
            <person name="Carlson J.W."/>
            <person name="Shu S."/>
            <person name="Boston L.B."/>
            <person name="Williams M."/>
            <person name="Peterson D.G."/>
            <person name="McGee K."/>
            <person name="Jones D.C."/>
            <person name="Wendel J.F."/>
            <person name="Stelly D.M."/>
            <person name="Grimwood J."/>
            <person name="Schmutz J."/>
        </authorList>
    </citation>
    <scope>NUCLEOTIDE SEQUENCE [LARGE SCALE GENOMIC DNA]</scope>
    <source>
        <strain evidence="2">cv. TM-1</strain>
    </source>
</reference>
<dbReference type="Pfam" id="PF12776">
    <property type="entry name" value="Myb_DNA-bind_3"/>
    <property type="match status" value="1"/>
</dbReference>
<dbReference type="PANTHER" id="PTHR46929:SF23">
    <property type="entry name" value="L10-INTERACTING MYB DOMAIN-CONTAINING PROTEIN-LIKE"/>
    <property type="match status" value="1"/>
</dbReference>
<dbReference type="PANTHER" id="PTHR46929">
    <property type="entry name" value="EXPRESSED PROTEIN"/>
    <property type="match status" value="1"/>
</dbReference>
<evidence type="ECO:0000259" key="1">
    <source>
        <dbReference type="Pfam" id="PF12776"/>
    </source>
</evidence>
<accession>A0ABM3ABH0</accession>
<evidence type="ECO:0000313" key="3">
    <source>
        <dbReference type="RefSeq" id="XP_040951539.1"/>
    </source>
</evidence>
<reference evidence="3" key="2">
    <citation type="submission" date="2025-08" db="UniProtKB">
        <authorList>
            <consortium name="RefSeq"/>
        </authorList>
    </citation>
    <scope>IDENTIFICATION</scope>
</reference>
<dbReference type="RefSeq" id="XP_040951539.1">
    <property type="nucleotide sequence ID" value="XM_041095605.1"/>
</dbReference>
<name>A0ABM3ABH0_GOSHI</name>
<dbReference type="GeneID" id="107888617"/>